<keyword evidence="11" id="KW-1185">Reference proteome</keyword>
<comment type="pathway">
    <text evidence="3">tRNA modification; 5-methoxycarbonylmethyl-2-thiouridine-tRNA biosynthesis.</text>
</comment>
<dbReference type="GO" id="GO:0002098">
    <property type="term" value="P:tRNA wobble uridine modification"/>
    <property type="evidence" value="ECO:0007669"/>
    <property type="project" value="InterPro"/>
</dbReference>
<dbReference type="GO" id="GO:0033588">
    <property type="term" value="C:elongator holoenzyme complex"/>
    <property type="evidence" value="ECO:0007669"/>
    <property type="project" value="InterPro"/>
</dbReference>
<proteinExistence type="inferred from homology"/>
<evidence type="ECO:0000256" key="5">
    <source>
        <dbReference type="ARBA" id="ARBA00020265"/>
    </source>
</evidence>
<reference evidence="10" key="1">
    <citation type="journal article" date="2021" name="Open Biol.">
        <title>Shared evolutionary footprints suggest mitochondrial oxidative damage underlies multiple complex I losses in fungi.</title>
        <authorList>
            <person name="Schikora-Tamarit M.A."/>
            <person name="Marcet-Houben M."/>
            <person name="Nosek J."/>
            <person name="Gabaldon T."/>
        </authorList>
    </citation>
    <scope>NUCLEOTIDE SEQUENCE</scope>
    <source>
        <strain evidence="10">CBS6341</strain>
    </source>
</reference>
<keyword evidence="6" id="KW-0963">Cytoplasm</keyword>
<comment type="similarity">
    <text evidence="4">Belongs to the ELP4 family.</text>
</comment>
<feature type="region of interest" description="Disordered" evidence="9">
    <location>
        <begin position="430"/>
        <end position="449"/>
    </location>
</feature>
<evidence type="ECO:0000256" key="9">
    <source>
        <dbReference type="SAM" id="MobiDB-lite"/>
    </source>
</evidence>
<keyword evidence="8" id="KW-0539">Nucleus</keyword>
<comment type="subcellular location">
    <subcellularLocation>
        <location evidence="2">Cytoplasm</location>
    </subcellularLocation>
    <subcellularLocation>
        <location evidence="1">Nucleus</location>
    </subcellularLocation>
</comment>
<evidence type="ECO:0000256" key="3">
    <source>
        <dbReference type="ARBA" id="ARBA00005043"/>
    </source>
</evidence>
<dbReference type="InterPro" id="IPR027417">
    <property type="entry name" value="P-loop_NTPase"/>
</dbReference>
<reference evidence="10" key="2">
    <citation type="submission" date="2021-01" db="EMBL/GenBank/DDBJ databases">
        <authorList>
            <person name="Schikora-Tamarit M.A."/>
        </authorList>
    </citation>
    <scope>NUCLEOTIDE SEQUENCE</scope>
    <source>
        <strain evidence="10">CBS6341</strain>
    </source>
</reference>
<dbReference type="GO" id="GO:0005737">
    <property type="term" value="C:cytoplasm"/>
    <property type="evidence" value="ECO:0007669"/>
    <property type="project" value="UniProtKB-SubCell"/>
</dbReference>
<dbReference type="AlphaFoldDB" id="A0A9P8TJA1"/>
<dbReference type="CDD" id="cd19494">
    <property type="entry name" value="Elp4"/>
    <property type="match status" value="1"/>
</dbReference>
<evidence type="ECO:0000313" key="10">
    <source>
        <dbReference type="EMBL" id="KAH3680911.1"/>
    </source>
</evidence>
<dbReference type="EMBL" id="JAEUBF010000026">
    <property type="protein sequence ID" value="KAH3680911.1"/>
    <property type="molecule type" value="Genomic_DNA"/>
</dbReference>
<dbReference type="Pfam" id="PF05625">
    <property type="entry name" value="PAXNEB"/>
    <property type="match status" value="1"/>
</dbReference>
<accession>A0A9P8TJA1</accession>
<dbReference type="PANTHER" id="PTHR12896:SF1">
    <property type="entry name" value="ELONGATOR COMPLEX PROTEIN 4"/>
    <property type="match status" value="1"/>
</dbReference>
<dbReference type="GO" id="GO:0008023">
    <property type="term" value="C:transcription elongation factor complex"/>
    <property type="evidence" value="ECO:0007669"/>
    <property type="project" value="TreeGrafter"/>
</dbReference>
<feature type="compositionally biased region" description="Basic and acidic residues" evidence="9">
    <location>
        <begin position="438"/>
        <end position="449"/>
    </location>
</feature>
<gene>
    <name evidence="10" type="ORF">WICMUC_000054</name>
</gene>
<protein>
    <recommendedName>
        <fullName evidence="5">Elongator complex protein 4</fullName>
    </recommendedName>
</protein>
<dbReference type="PANTHER" id="PTHR12896">
    <property type="entry name" value="PAX6 NEIGHBOR PROTEIN PAXNEB"/>
    <property type="match status" value="1"/>
</dbReference>
<evidence type="ECO:0000256" key="2">
    <source>
        <dbReference type="ARBA" id="ARBA00004496"/>
    </source>
</evidence>
<sequence length="449" mass="51061">MSFRKRGEIISNGGKNTLPNNRIPNAVPGRGSPITSSIPRRGNIPLIPNRGQGTQPIPGRTQVIPNKRNLDLNESFENLQIKENEELSFKFPKILKPSSLNSSMTISTGISDLDKILGHQGGIPLGSSLLIEENGSTDFSSILLKAFASQGIIHNRLNPQQSNTHLVVLTSNIQWGKDLPGVYRGSSRQIKKQAIRENEEKLSIQNLVNKPQIDKDLRIAWRYGLNDSNKREIQEANDEIYKDFNHQFDITSRLNPLVQNNEISYIPISNNFIQLYQQIVQVLESQKNKIIRLIIPSILNPSMYSPQLTQLTEILPFIHKLRSLTHKYPQLIIISSIPLDLYSKSSIIVKSMESLFDTVIQLEPFNQQMLQFLERAYKNEPNKISHGLLHIFKLNNQSDAGQMLITKNEYSFKNGRKKFEIEEWGIPVDDDATTAENDENKQTTKDIDF</sequence>
<evidence type="ECO:0000313" key="11">
    <source>
        <dbReference type="Proteomes" id="UP000769528"/>
    </source>
</evidence>
<evidence type="ECO:0000256" key="7">
    <source>
        <dbReference type="ARBA" id="ARBA00022694"/>
    </source>
</evidence>
<organism evidence="10 11">
    <name type="scientific">Wickerhamomyces mucosus</name>
    <dbReference type="NCBI Taxonomy" id="1378264"/>
    <lineage>
        <taxon>Eukaryota</taxon>
        <taxon>Fungi</taxon>
        <taxon>Dikarya</taxon>
        <taxon>Ascomycota</taxon>
        <taxon>Saccharomycotina</taxon>
        <taxon>Saccharomycetes</taxon>
        <taxon>Phaffomycetales</taxon>
        <taxon>Wickerhamomycetaceae</taxon>
        <taxon>Wickerhamomyces</taxon>
    </lineage>
</organism>
<evidence type="ECO:0000256" key="6">
    <source>
        <dbReference type="ARBA" id="ARBA00022490"/>
    </source>
</evidence>
<dbReference type="Gene3D" id="3.40.50.300">
    <property type="entry name" value="P-loop containing nucleotide triphosphate hydrolases"/>
    <property type="match status" value="1"/>
</dbReference>
<evidence type="ECO:0000256" key="1">
    <source>
        <dbReference type="ARBA" id="ARBA00004123"/>
    </source>
</evidence>
<name>A0A9P8TJA1_9ASCO</name>
<feature type="region of interest" description="Disordered" evidence="9">
    <location>
        <begin position="1"/>
        <end position="58"/>
    </location>
</feature>
<dbReference type="InterPro" id="IPR008728">
    <property type="entry name" value="Elongator_complex_protein_4"/>
</dbReference>
<dbReference type="Proteomes" id="UP000769528">
    <property type="component" value="Unassembled WGS sequence"/>
</dbReference>
<evidence type="ECO:0000256" key="8">
    <source>
        <dbReference type="ARBA" id="ARBA00023242"/>
    </source>
</evidence>
<feature type="compositionally biased region" description="Polar residues" evidence="9">
    <location>
        <begin position="13"/>
        <end position="23"/>
    </location>
</feature>
<comment type="caution">
    <text evidence="10">The sequence shown here is derived from an EMBL/GenBank/DDBJ whole genome shotgun (WGS) entry which is preliminary data.</text>
</comment>
<dbReference type="OrthoDB" id="289162at2759"/>
<evidence type="ECO:0000256" key="4">
    <source>
        <dbReference type="ARBA" id="ARBA00007573"/>
    </source>
</evidence>
<keyword evidence="7" id="KW-0819">tRNA processing</keyword>